<feature type="region of interest" description="Disordered" evidence="1">
    <location>
        <begin position="1"/>
        <end position="59"/>
    </location>
</feature>
<dbReference type="AlphaFoldDB" id="A0A9W6Z237"/>
<sequence>MNVNPIISISTSTSGKSSLDEDDQIKGDQKPTTSTNKQVVDLDLVDHTGDGDDSVSRSRIDKSKRNGEYFKTDSIFKLMDNEDYKVVLNTICSKHSELSAEIQNLCSARLDKNLNRIKRNKHYTRLFTVGYVPTPTQSMRKRTNDKEVSTQNGKQRVENQTQSSLLPSTTTSYGTTGGLYVLVNKVSIEMALKDIQTLIFSGENSLQSLNKLKSVLDCACIDIIDFKRATLSSYKKKTKRKRSYSSETSTATLIQQQQQPISSLGAEYKKKVHEMVQLVGMTMSENFDSQFVDVINSIDRHYTFCFKDNDEQNTVSIQSIKGSILSLYGSMNKFSGIFNRYGNLSTKSTPLRLGSVKFEAFIDKLKIAGIISEDQLKQYENIDIESDDDDDDDDNDDDLAAEEAQYQGEQNGYEYGLSRSSFGSFSGVIGDTSTATGPTRVKRLKESHSASSIFDFGLSSTAFSAEEDENGNVVLPPLRNLYPPEGRMSYFPNNNFNMHW</sequence>
<feature type="region of interest" description="Disordered" evidence="1">
    <location>
        <begin position="135"/>
        <end position="168"/>
    </location>
</feature>
<accession>A0A9W6Z237</accession>
<feature type="compositionally biased region" description="Low complexity" evidence="1">
    <location>
        <begin position="1"/>
        <end position="17"/>
    </location>
</feature>
<feature type="compositionally biased region" description="Basic and acidic residues" evidence="1">
    <location>
        <begin position="44"/>
        <end position="59"/>
    </location>
</feature>
<evidence type="ECO:0000313" key="3">
    <source>
        <dbReference type="Proteomes" id="UP001165063"/>
    </source>
</evidence>
<organism evidence="2 3">
    <name type="scientific">Ambrosiozyma monospora</name>
    <name type="common">Yeast</name>
    <name type="synonym">Endomycopsis monosporus</name>
    <dbReference type="NCBI Taxonomy" id="43982"/>
    <lineage>
        <taxon>Eukaryota</taxon>
        <taxon>Fungi</taxon>
        <taxon>Dikarya</taxon>
        <taxon>Ascomycota</taxon>
        <taxon>Saccharomycotina</taxon>
        <taxon>Pichiomycetes</taxon>
        <taxon>Pichiales</taxon>
        <taxon>Pichiaceae</taxon>
        <taxon>Ambrosiozyma</taxon>
    </lineage>
</organism>
<name>A0A9W6Z237_AMBMO</name>
<protein>
    <submittedName>
        <fullName evidence="2">Unnamed protein product</fullName>
    </submittedName>
</protein>
<keyword evidence="3" id="KW-1185">Reference proteome</keyword>
<evidence type="ECO:0000256" key="1">
    <source>
        <dbReference type="SAM" id="MobiDB-lite"/>
    </source>
</evidence>
<dbReference type="Proteomes" id="UP001165063">
    <property type="component" value="Unassembled WGS sequence"/>
</dbReference>
<reference evidence="2" key="1">
    <citation type="submission" date="2023-04" db="EMBL/GenBank/DDBJ databases">
        <title>Ambrosiozyma monospora NBRC 1965.</title>
        <authorList>
            <person name="Ichikawa N."/>
            <person name="Sato H."/>
            <person name="Tonouchi N."/>
        </authorList>
    </citation>
    <scope>NUCLEOTIDE SEQUENCE</scope>
    <source>
        <strain evidence="2">NBRC 1965</strain>
    </source>
</reference>
<proteinExistence type="predicted"/>
<gene>
    <name evidence="2" type="ORF">Amon01_000685700</name>
</gene>
<evidence type="ECO:0000313" key="2">
    <source>
        <dbReference type="EMBL" id="GMG46220.1"/>
    </source>
</evidence>
<dbReference type="EMBL" id="BSXU01004649">
    <property type="protein sequence ID" value="GMG46220.1"/>
    <property type="molecule type" value="Genomic_DNA"/>
</dbReference>
<comment type="caution">
    <text evidence="2">The sequence shown here is derived from an EMBL/GenBank/DDBJ whole genome shotgun (WGS) entry which is preliminary data.</text>
</comment>